<evidence type="ECO:0000313" key="2">
    <source>
        <dbReference type="Proteomes" id="UP000479190"/>
    </source>
</evidence>
<dbReference type="Proteomes" id="UP000479190">
    <property type="component" value="Unassembled WGS sequence"/>
</dbReference>
<keyword evidence="2" id="KW-1185">Reference proteome</keyword>
<dbReference type="AlphaFoldDB" id="A0A6H5ILK6"/>
<accession>A0A6H5ILK6</accession>
<dbReference type="EMBL" id="CADCXV010000794">
    <property type="protein sequence ID" value="CAB0035607.1"/>
    <property type="molecule type" value="Genomic_DNA"/>
</dbReference>
<reference evidence="1 2" key="1">
    <citation type="submission" date="2020-02" db="EMBL/GenBank/DDBJ databases">
        <authorList>
            <person name="Ferguson B K."/>
        </authorList>
    </citation>
    <scope>NUCLEOTIDE SEQUENCE [LARGE SCALE GENOMIC DNA]</scope>
</reference>
<proteinExistence type="predicted"/>
<sequence>MATRSAAVHKKQCVYLVIVTLCILDFTPRRMRMCRRVPIIICIQNLPDENRRIFKCIFKHLHLQACRRTNTILCICKRKISMRTFLRKNQYHYMWPDPSAYGQQWRPSFFPQLDPSTCNNDFSNFIELMQFYHRAAETRLFNGGERLEWYYGLESYEIESSRSSIGIGCCIAGMYRVALRPDSRSKRTAAAPAHLTIDPQCNACSRSRSRSRRRGSCRRCAQ</sequence>
<organism evidence="1 2">
    <name type="scientific">Trichogramma brassicae</name>
    <dbReference type="NCBI Taxonomy" id="86971"/>
    <lineage>
        <taxon>Eukaryota</taxon>
        <taxon>Metazoa</taxon>
        <taxon>Ecdysozoa</taxon>
        <taxon>Arthropoda</taxon>
        <taxon>Hexapoda</taxon>
        <taxon>Insecta</taxon>
        <taxon>Pterygota</taxon>
        <taxon>Neoptera</taxon>
        <taxon>Endopterygota</taxon>
        <taxon>Hymenoptera</taxon>
        <taxon>Apocrita</taxon>
        <taxon>Proctotrupomorpha</taxon>
        <taxon>Chalcidoidea</taxon>
        <taxon>Trichogrammatidae</taxon>
        <taxon>Trichogramma</taxon>
    </lineage>
</organism>
<gene>
    <name evidence="1" type="ORF">TBRA_LOCUS7499</name>
</gene>
<name>A0A6H5ILK6_9HYME</name>
<evidence type="ECO:0000313" key="1">
    <source>
        <dbReference type="EMBL" id="CAB0035607.1"/>
    </source>
</evidence>
<protein>
    <submittedName>
        <fullName evidence="1">Uncharacterized protein</fullName>
    </submittedName>
</protein>